<keyword evidence="1" id="KW-0732">Signal</keyword>
<dbReference type="Pfam" id="PF06577">
    <property type="entry name" value="EipA"/>
    <property type="match status" value="1"/>
</dbReference>
<dbReference type="AlphaFoldDB" id="A0A3Q8XQR2"/>
<name>A0A3Q8XQR2_9HYPH</name>
<dbReference type="EMBL" id="CP032509">
    <property type="protein sequence ID" value="AZN73116.1"/>
    <property type="molecule type" value="Genomic_DNA"/>
</dbReference>
<organism evidence="2 3">
    <name type="scientific">Georhizobium profundi</name>
    <dbReference type="NCBI Taxonomy" id="2341112"/>
    <lineage>
        <taxon>Bacteria</taxon>
        <taxon>Pseudomonadati</taxon>
        <taxon>Pseudomonadota</taxon>
        <taxon>Alphaproteobacteria</taxon>
        <taxon>Hyphomicrobiales</taxon>
        <taxon>Rhizobiaceae</taxon>
        <taxon>Georhizobium</taxon>
    </lineage>
</organism>
<proteinExistence type="predicted"/>
<evidence type="ECO:0000313" key="3">
    <source>
        <dbReference type="Proteomes" id="UP000268192"/>
    </source>
</evidence>
<gene>
    <name evidence="2" type="ORF">D5400_19095</name>
</gene>
<sequence>MLLVARRVLFAIAMIAGAFAYSLPANAQQQQDSGEYSMQEIVDAGHDFFGSTSGGLAKVIEQAFQSYGLPNGYVLGEEAGGAFIGGLTYGEGQLHTKNAGSHNLFWQGPSLGLDYGGQGARTMMLVYDLPSINGVYGRFAGVGGSAFVVAGVGMQVMRRDQVLLVPIRTGVGARLGLNIGYLKLTSSPTWNPF</sequence>
<keyword evidence="3" id="KW-1185">Reference proteome</keyword>
<feature type="signal peptide" evidence="1">
    <location>
        <begin position="1"/>
        <end position="27"/>
    </location>
</feature>
<dbReference type="KEGG" id="abaw:D5400_19095"/>
<dbReference type="OrthoDB" id="9796051at2"/>
<dbReference type="PIRSF" id="PIRSF033924">
    <property type="entry name" value="UCP033924"/>
    <property type="match status" value="1"/>
</dbReference>
<accession>A0A3Q8XQR2</accession>
<dbReference type="Proteomes" id="UP000268192">
    <property type="component" value="Chromosome"/>
</dbReference>
<feature type="chain" id="PRO_5018779361" evidence="1">
    <location>
        <begin position="28"/>
        <end position="193"/>
    </location>
</feature>
<evidence type="ECO:0000256" key="1">
    <source>
        <dbReference type="SAM" id="SignalP"/>
    </source>
</evidence>
<protein>
    <submittedName>
        <fullName evidence="2">DUF1134 domain-containing protein</fullName>
    </submittedName>
</protein>
<evidence type="ECO:0000313" key="2">
    <source>
        <dbReference type="EMBL" id="AZN73116.1"/>
    </source>
</evidence>
<reference evidence="2 3" key="1">
    <citation type="submission" date="2018-09" db="EMBL/GenBank/DDBJ databases">
        <title>Marinorhizobium profundi gen. nov., sp. nov., isolated from a deep-sea sediment sample from the New Britain Trench and proposal of Marinorhizobiaceae fam. nov. in the order Rhizobiales of the class Alphaproteobacteria.</title>
        <authorList>
            <person name="Cao J."/>
        </authorList>
    </citation>
    <scope>NUCLEOTIDE SEQUENCE [LARGE SCALE GENOMIC DNA]</scope>
    <source>
        <strain evidence="2 3">WS11</strain>
    </source>
</reference>
<dbReference type="InterPro" id="IPR008325">
    <property type="entry name" value="EipA-like"/>
</dbReference>